<organism evidence="1 2">
    <name type="scientific">Monilinia fructicola</name>
    <name type="common">Brown rot fungus</name>
    <name type="synonym">Ciboria fructicola</name>
    <dbReference type="NCBI Taxonomy" id="38448"/>
    <lineage>
        <taxon>Eukaryota</taxon>
        <taxon>Fungi</taxon>
        <taxon>Dikarya</taxon>
        <taxon>Ascomycota</taxon>
        <taxon>Pezizomycotina</taxon>
        <taxon>Leotiomycetes</taxon>
        <taxon>Helotiales</taxon>
        <taxon>Sclerotiniaceae</taxon>
        <taxon>Monilinia</taxon>
    </lineage>
</organism>
<dbReference type="EMBL" id="VICG01000009">
    <property type="protein sequence ID" value="KAA8568518.1"/>
    <property type="molecule type" value="Genomic_DNA"/>
</dbReference>
<proteinExistence type="predicted"/>
<evidence type="ECO:0000313" key="2">
    <source>
        <dbReference type="Proteomes" id="UP000322873"/>
    </source>
</evidence>
<name>A0A5M9JG39_MONFR</name>
<dbReference type="Proteomes" id="UP000322873">
    <property type="component" value="Unassembled WGS sequence"/>
</dbReference>
<gene>
    <name evidence="1" type="ORF">EYC84_007541</name>
</gene>
<dbReference type="AlphaFoldDB" id="A0A5M9JG39"/>
<evidence type="ECO:0000313" key="1">
    <source>
        <dbReference type="EMBL" id="KAA8568518.1"/>
    </source>
</evidence>
<keyword evidence="2" id="KW-1185">Reference proteome</keyword>
<sequence length="85" mass="9626">MIDFYRTEDMAMLTKPTSSYISLPLHGIGSLSSSIGTTHYHCNPKRLQIHSIRDTRSPLFSTVTPTDFCNHPCLSNWAYEAHPTQ</sequence>
<reference evidence="1 2" key="1">
    <citation type="submission" date="2019-06" db="EMBL/GenBank/DDBJ databases">
        <title>Genome Sequence of the Brown Rot Fungal Pathogen Monilinia fructicola.</title>
        <authorList>
            <person name="De Miccolis Angelini R.M."/>
            <person name="Landi L."/>
            <person name="Abate D."/>
            <person name="Pollastro S."/>
            <person name="Romanazzi G."/>
            <person name="Faretra F."/>
        </authorList>
    </citation>
    <scope>NUCLEOTIDE SEQUENCE [LARGE SCALE GENOMIC DNA]</scope>
    <source>
        <strain evidence="1 2">Mfrc123</strain>
    </source>
</reference>
<protein>
    <submittedName>
        <fullName evidence="1">Uncharacterized protein</fullName>
    </submittedName>
</protein>
<comment type="caution">
    <text evidence="1">The sequence shown here is derived from an EMBL/GenBank/DDBJ whole genome shotgun (WGS) entry which is preliminary data.</text>
</comment>
<accession>A0A5M9JG39</accession>